<reference evidence="1" key="1">
    <citation type="journal article" date="2004" name="Science">
        <title>Reverse methanogenesis: testing the hypothesis with environmental genomics.</title>
        <authorList>
            <person name="Hallam S.J."/>
            <person name="Putnam N."/>
            <person name="Preston C.M."/>
            <person name="Detter J.C."/>
            <person name="Rokhsar D."/>
            <person name="Richardson P.M."/>
            <person name="DeLong E.F."/>
        </authorList>
    </citation>
    <scope>NUCLEOTIDE SEQUENCE</scope>
</reference>
<dbReference type="EMBL" id="AY714855">
    <property type="protein sequence ID" value="AAU83680.1"/>
    <property type="molecule type" value="Genomic_DNA"/>
</dbReference>
<sequence>MFPLMVNSFIAIAEFLAVFNHSLMDVKLPPSFSISSFRSLFVYSLIKLSL</sequence>
<evidence type="ECO:0000313" key="1">
    <source>
        <dbReference type="EMBL" id="AAU83680.1"/>
    </source>
</evidence>
<name>Q64A97_UNCAG</name>
<dbReference type="AlphaFoldDB" id="Q64A97"/>
<reference evidence="1" key="2">
    <citation type="submission" date="2004-08" db="EMBL/GenBank/DDBJ databases">
        <authorList>
            <person name="Putnam N."/>
            <person name="Detter J.C."/>
            <person name="Richardson P.M."/>
            <person name="Rokhsar D."/>
        </authorList>
    </citation>
    <scope>NUCLEOTIDE SEQUENCE</scope>
</reference>
<gene>
    <name evidence="1" type="ORF">GZ32E7_43</name>
</gene>
<accession>Q64A97</accession>
<proteinExistence type="predicted"/>
<protein>
    <submittedName>
        <fullName evidence="1">Uncharacterized protein</fullName>
    </submittedName>
</protein>
<organism evidence="1">
    <name type="scientific">Uncultured archaeon GZfos26G2</name>
    <dbReference type="NCBI Taxonomy" id="3386331"/>
    <lineage>
        <taxon>Archaea</taxon>
        <taxon>Methanobacteriati</taxon>
        <taxon>Methanobacteriota</taxon>
        <taxon>Stenosarchaea group</taxon>
        <taxon>Methanomicrobia</taxon>
        <taxon>Candidatus Methanophagales</taxon>
        <taxon>Candidatus Methanophagaceae</taxon>
        <taxon>Candidatus Methanophaga</taxon>
    </lineage>
</organism>